<evidence type="ECO:0000256" key="13">
    <source>
        <dbReference type="ARBA" id="ARBA00023237"/>
    </source>
</evidence>
<accession>A0A3S5B5H4</accession>
<dbReference type="Proteomes" id="UP000272771">
    <property type="component" value="Chromosome"/>
</dbReference>
<keyword evidence="20" id="KW-1185">Reference proteome</keyword>
<organism evidence="19 20">
    <name type="scientific">Neisseria weaveri</name>
    <dbReference type="NCBI Taxonomy" id="28091"/>
    <lineage>
        <taxon>Bacteria</taxon>
        <taxon>Pseudomonadati</taxon>
        <taxon>Pseudomonadota</taxon>
        <taxon>Betaproteobacteria</taxon>
        <taxon>Neisseriales</taxon>
        <taxon>Neisseriaceae</taxon>
        <taxon>Neisseria</taxon>
    </lineage>
</organism>
<evidence type="ECO:0000259" key="16">
    <source>
        <dbReference type="Pfam" id="PF02563"/>
    </source>
</evidence>
<proteinExistence type="inferred from homology"/>
<evidence type="ECO:0000313" key="19">
    <source>
        <dbReference type="EMBL" id="VEJ51621.1"/>
    </source>
</evidence>
<dbReference type="AlphaFoldDB" id="A0A3S5B5H4"/>
<keyword evidence="12" id="KW-0564">Palmitate</keyword>
<dbReference type="Gene3D" id="1.20.5.70">
    <property type="match status" value="1"/>
</dbReference>
<dbReference type="InterPro" id="IPR054765">
    <property type="entry name" value="SLBB_dom"/>
</dbReference>
<evidence type="ECO:0000256" key="2">
    <source>
        <dbReference type="ARBA" id="ARBA00009450"/>
    </source>
</evidence>
<feature type="domain" description="Polysaccharide export protein N-terminal" evidence="16">
    <location>
        <begin position="83"/>
        <end position="171"/>
    </location>
</feature>
<evidence type="ECO:0000256" key="14">
    <source>
        <dbReference type="ARBA" id="ARBA00023288"/>
    </source>
</evidence>
<feature type="domain" description="SLBB" evidence="18">
    <location>
        <begin position="176"/>
        <end position="254"/>
    </location>
</feature>
<keyword evidence="6" id="KW-0812">Transmembrane</keyword>
<keyword evidence="3" id="KW-0813">Transport</keyword>
<keyword evidence="10" id="KW-0626">Porin</keyword>
<evidence type="ECO:0000256" key="7">
    <source>
        <dbReference type="ARBA" id="ARBA00022729"/>
    </source>
</evidence>
<comment type="subcellular location">
    <subcellularLocation>
        <location evidence="1">Cell outer membrane</location>
        <topology evidence="1">Multi-pass membrane protein</topology>
    </subcellularLocation>
</comment>
<comment type="similarity">
    <text evidence="2">Belongs to the BexD/CtrA/VexA family.</text>
</comment>
<evidence type="ECO:0000256" key="15">
    <source>
        <dbReference type="SAM" id="SignalP"/>
    </source>
</evidence>
<feature type="domain" description="SLBB" evidence="18">
    <location>
        <begin position="261"/>
        <end position="346"/>
    </location>
</feature>
<dbReference type="KEGG" id="nwe:SAMEA3174300_0080"/>
<dbReference type="PANTHER" id="PTHR33619">
    <property type="entry name" value="POLYSACCHARIDE EXPORT PROTEIN GFCE-RELATED"/>
    <property type="match status" value="1"/>
</dbReference>
<evidence type="ECO:0000256" key="9">
    <source>
        <dbReference type="ARBA" id="ARBA00023065"/>
    </source>
</evidence>
<protein>
    <submittedName>
        <fullName evidence="19">Capsule polysaccharide export outer membrane protein</fullName>
    </submittedName>
</protein>
<dbReference type="InterPro" id="IPR003715">
    <property type="entry name" value="Poly_export_N"/>
</dbReference>
<dbReference type="NCBIfam" id="NF011658">
    <property type="entry name" value="PRK15078.1"/>
    <property type="match status" value="1"/>
</dbReference>
<keyword evidence="14" id="KW-0449">Lipoprotein</keyword>
<dbReference type="InterPro" id="IPR049712">
    <property type="entry name" value="Poly_export"/>
</dbReference>
<keyword evidence="8" id="KW-0625">Polysaccharide transport</keyword>
<dbReference type="GO" id="GO:0009279">
    <property type="term" value="C:cell outer membrane"/>
    <property type="evidence" value="ECO:0007669"/>
    <property type="project" value="UniProtKB-SubCell"/>
</dbReference>
<feature type="domain" description="Outer-membrane lipoprotein Wza C-terminal" evidence="17">
    <location>
        <begin position="349"/>
        <end position="366"/>
    </location>
</feature>
<dbReference type="Pfam" id="PF02563">
    <property type="entry name" value="Poly_export"/>
    <property type="match status" value="1"/>
</dbReference>
<dbReference type="EMBL" id="LR134533">
    <property type="protein sequence ID" value="VEJ51621.1"/>
    <property type="molecule type" value="Genomic_DNA"/>
</dbReference>
<keyword evidence="7 15" id="KW-0732">Signal</keyword>
<evidence type="ECO:0000313" key="20">
    <source>
        <dbReference type="Proteomes" id="UP000272771"/>
    </source>
</evidence>
<dbReference type="PROSITE" id="PS51257">
    <property type="entry name" value="PROKAR_LIPOPROTEIN"/>
    <property type="match status" value="1"/>
</dbReference>
<dbReference type="InterPro" id="IPR040716">
    <property type="entry name" value="Wza_C"/>
</dbReference>
<dbReference type="GO" id="GO:0015288">
    <property type="term" value="F:porin activity"/>
    <property type="evidence" value="ECO:0007669"/>
    <property type="project" value="UniProtKB-KW"/>
</dbReference>
<keyword evidence="9" id="KW-0406">Ion transport</keyword>
<dbReference type="GO" id="GO:0006811">
    <property type="term" value="P:monoatomic ion transport"/>
    <property type="evidence" value="ECO:0007669"/>
    <property type="project" value="UniProtKB-KW"/>
</dbReference>
<evidence type="ECO:0000256" key="11">
    <source>
        <dbReference type="ARBA" id="ARBA00023136"/>
    </source>
</evidence>
<evidence type="ECO:0000256" key="5">
    <source>
        <dbReference type="ARBA" id="ARBA00022597"/>
    </source>
</evidence>
<feature type="chain" id="PRO_5018735590" evidence="15">
    <location>
        <begin position="18"/>
        <end position="377"/>
    </location>
</feature>
<evidence type="ECO:0000256" key="6">
    <source>
        <dbReference type="ARBA" id="ARBA00022692"/>
    </source>
</evidence>
<keyword evidence="5" id="KW-0762">Sugar transport</keyword>
<sequence length="377" mass="41531">MNYCKLTIISLSLLALGTGCTVVPGSSLPKGNKTVVYHEQDSTQRVDLDSKVSIRPITYNLIQSMKQPPRMASNNLDLNHKKSTYRYRIGKGDVLNIMVWHHPDLASKVPTFNPPGKQVSSGTWVDESGYISYPLIGRLHVQGKTIEELQQIITSQLRRYIKNPHVSINVTEFRSQRVTISGAVANAGQQPITNIPVTLLDAIDMAGGVTANADTQNIKWTHNGVDSTVSLQDILQYGDLAQNQLLSHGDIIYVPTNENSKVYVMGEVGKQTALRMSGHGLTLTQALGESGGLNQTHADATGVFVIRNTPKDLEKPIHIYQLNLKDATAYALGNEFKLHAEDIVYITAAPVTRWNRVISQLTNTISNSNSLDNIFKF</sequence>
<feature type="signal peptide" evidence="15">
    <location>
        <begin position="1"/>
        <end position="17"/>
    </location>
</feature>
<evidence type="ECO:0000256" key="10">
    <source>
        <dbReference type="ARBA" id="ARBA00023114"/>
    </source>
</evidence>
<evidence type="ECO:0000256" key="3">
    <source>
        <dbReference type="ARBA" id="ARBA00022448"/>
    </source>
</evidence>
<evidence type="ECO:0000259" key="17">
    <source>
        <dbReference type="Pfam" id="PF18412"/>
    </source>
</evidence>
<dbReference type="GO" id="GO:0015159">
    <property type="term" value="F:polysaccharide transmembrane transporter activity"/>
    <property type="evidence" value="ECO:0007669"/>
    <property type="project" value="InterPro"/>
</dbReference>
<name>A0A3S5B5H4_9NEIS</name>
<evidence type="ECO:0000256" key="1">
    <source>
        <dbReference type="ARBA" id="ARBA00004571"/>
    </source>
</evidence>
<keyword evidence="13" id="KW-0998">Cell outer membrane</keyword>
<evidence type="ECO:0000256" key="8">
    <source>
        <dbReference type="ARBA" id="ARBA00023047"/>
    </source>
</evidence>
<evidence type="ECO:0000259" key="18">
    <source>
        <dbReference type="Pfam" id="PF22461"/>
    </source>
</evidence>
<dbReference type="Gene3D" id="3.30.1950.10">
    <property type="entry name" value="wza like domain"/>
    <property type="match status" value="1"/>
</dbReference>
<dbReference type="Pfam" id="PF22461">
    <property type="entry name" value="SLBB_2"/>
    <property type="match status" value="2"/>
</dbReference>
<dbReference type="Gene3D" id="3.10.560.10">
    <property type="entry name" value="Outer membrane lipoprotein wza domain like"/>
    <property type="match status" value="2"/>
</dbReference>
<dbReference type="RefSeq" id="WP_081463195.1">
    <property type="nucleotide sequence ID" value="NZ_CAUJRG010000001.1"/>
</dbReference>
<dbReference type="PANTHER" id="PTHR33619:SF3">
    <property type="entry name" value="POLYSACCHARIDE EXPORT PROTEIN GFCE-RELATED"/>
    <property type="match status" value="1"/>
</dbReference>
<dbReference type="OrthoDB" id="9815244at2"/>
<keyword evidence="11" id="KW-0472">Membrane</keyword>
<dbReference type="STRING" id="28091.SAMEA3174300_00080"/>
<dbReference type="Pfam" id="PF18412">
    <property type="entry name" value="Wza_C"/>
    <property type="match status" value="1"/>
</dbReference>
<dbReference type="GO" id="GO:0046930">
    <property type="term" value="C:pore complex"/>
    <property type="evidence" value="ECO:0007669"/>
    <property type="project" value="UniProtKB-KW"/>
</dbReference>
<evidence type="ECO:0000256" key="4">
    <source>
        <dbReference type="ARBA" id="ARBA00022452"/>
    </source>
</evidence>
<gene>
    <name evidence="19" type="primary">ctrA_2</name>
    <name evidence="19" type="ORF">NCTC12742_01519</name>
</gene>
<evidence type="ECO:0000256" key="12">
    <source>
        <dbReference type="ARBA" id="ARBA00023139"/>
    </source>
</evidence>
<keyword evidence="4" id="KW-1134">Transmembrane beta strand</keyword>
<reference evidence="19 20" key="1">
    <citation type="submission" date="2018-12" db="EMBL/GenBank/DDBJ databases">
        <authorList>
            <consortium name="Pathogen Informatics"/>
        </authorList>
    </citation>
    <scope>NUCLEOTIDE SEQUENCE [LARGE SCALE GENOMIC DNA]</scope>
    <source>
        <strain evidence="19 20">NCTC12742</strain>
    </source>
</reference>